<dbReference type="GeneID" id="8856483"/>
<proteinExistence type="predicted"/>
<organism evidence="3">
    <name type="scientific">Naegleria gruberi</name>
    <name type="common">Amoeba</name>
    <dbReference type="NCBI Taxonomy" id="5762"/>
    <lineage>
        <taxon>Eukaryota</taxon>
        <taxon>Discoba</taxon>
        <taxon>Heterolobosea</taxon>
        <taxon>Tetramitia</taxon>
        <taxon>Eutetramitia</taxon>
        <taxon>Vahlkampfiidae</taxon>
        <taxon>Naegleria</taxon>
    </lineage>
</organism>
<dbReference type="VEuPathDB" id="AmoebaDB:NAEGRDRAFT_45639"/>
<dbReference type="RefSeq" id="XP_002682414.1">
    <property type="nucleotide sequence ID" value="XM_002682368.1"/>
</dbReference>
<dbReference type="Proteomes" id="UP000006671">
    <property type="component" value="Unassembled WGS sequence"/>
</dbReference>
<name>D2V078_NAEGR</name>
<dbReference type="InParanoid" id="D2V078"/>
<gene>
    <name evidence="2" type="ORF">NAEGRDRAFT_45639</name>
</gene>
<sequence>MSKNLESLLNHQSVLTTPIVRNRKVECSINMQFKKFSYGLPLVATDVITVHPLARDVLLNELRGGSFHEGPFVAHNSKDAFSVETDIDEETFDTKILKHRKTIRYRISVDLLSNLFYGVEEPQNSIFAYIFQLDEPNKLTLFSTESMKGKKTRNVIKFDIFKKVKISSVYSNFMIGIIVLTNSGGADKNAKMHILNGMTVFSRMIDNEKKRREMCESPFSPSGELPLIVGQPSKKNKTTNESGSQDEEGDGNDSKKFEIFMRKLGKDIKSIKTMNDLQNFCNLDDRSKILLQLLNQFIGKDELRQQQTDSSEHIDDGDRTPLFNTNFDFDYLKDYNYFGEK</sequence>
<evidence type="ECO:0000313" key="3">
    <source>
        <dbReference type="Proteomes" id="UP000006671"/>
    </source>
</evidence>
<protein>
    <submittedName>
        <fullName evidence="2">Predicted protein</fullName>
    </submittedName>
</protein>
<dbReference type="KEGG" id="ngr:NAEGRDRAFT_45639"/>
<keyword evidence="3" id="KW-1185">Reference proteome</keyword>
<accession>D2V078</accession>
<evidence type="ECO:0000256" key="1">
    <source>
        <dbReference type="SAM" id="MobiDB-lite"/>
    </source>
</evidence>
<evidence type="ECO:0000313" key="2">
    <source>
        <dbReference type="EMBL" id="EFC49670.1"/>
    </source>
</evidence>
<dbReference type="EMBL" id="GG738847">
    <property type="protein sequence ID" value="EFC49670.1"/>
    <property type="molecule type" value="Genomic_DNA"/>
</dbReference>
<dbReference type="AlphaFoldDB" id="D2V078"/>
<feature type="region of interest" description="Disordered" evidence="1">
    <location>
        <begin position="212"/>
        <end position="253"/>
    </location>
</feature>
<reference evidence="2 3" key="1">
    <citation type="journal article" date="2010" name="Cell">
        <title>The genome of Naegleria gruberi illuminates early eukaryotic versatility.</title>
        <authorList>
            <person name="Fritz-Laylin L.K."/>
            <person name="Prochnik S.E."/>
            <person name="Ginger M.L."/>
            <person name="Dacks J.B."/>
            <person name="Carpenter M.L."/>
            <person name="Field M.C."/>
            <person name="Kuo A."/>
            <person name="Paredez A."/>
            <person name="Chapman J."/>
            <person name="Pham J."/>
            <person name="Shu S."/>
            <person name="Neupane R."/>
            <person name="Cipriano M."/>
            <person name="Mancuso J."/>
            <person name="Tu H."/>
            <person name="Salamov A."/>
            <person name="Lindquist E."/>
            <person name="Shapiro H."/>
            <person name="Lucas S."/>
            <person name="Grigoriev I.V."/>
            <person name="Cande W.Z."/>
            <person name="Fulton C."/>
            <person name="Rokhsar D.S."/>
            <person name="Dawson S.C."/>
        </authorList>
    </citation>
    <scope>NUCLEOTIDE SEQUENCE [LARGE SCALE GENOMIC DNA]</scope>
    <source>
        <strain evidence="2 3">NEG-M</strain>
    </source>
</reference>